<protein>
    <submittedName>
        <fullName evidence="2">Uncharacterized protein</fullName>
    </submittedName>
</protein>
<dbReference type="AlphaFoldDB" id="X1USX4"/>
<proteinExistence type="predicted"/>
<gene>
    <name evidence="2" type="ORF">S12H4_41457</name>
</gene>
<sequence>MAESYTQIFEIEAPDSAARGQRVDVSVRVKNIDPDWDHLISCKANYDGMLFIDEAVIINRGSDYLFVGHFTMPNKASTIDVSTYYPVGPDWILDDEAQVSVALKAAPPVGCLPLVILGLTLIAGIIAAIVTVAS</sequence>
<comment type="caution">
    <text evidence="2">The sequence shown here is derived from an EMBL/GenBank/DDBJ whole genome shotgun (WGS) entry which is preliminary data.</text>
</comment>
<keyword evidence="1" id="KW-1133">Transmembrane helix</keyword>
<reference evidence="2" key="1">
    <citation type="journal article" date="2014" name="Front. Microbiol.">
        <title>High frequency of phylogenetically diverse reductive dehalogenase-homologous genes in deep subseafloor sedimentary metagenomes.</title>
        <authorList>
            <person name="Kawai M."/>
            <person name="Futagami T."/>
            <person name="Toyoda A."/>
            <person name="Takaki Y."/>
            <person name="Nishi S."/>
            <person name="Hori S."/>
            <person name="Arai W."/>
            <person name="Tsubouchi T."/>
            <person name="Morono Y."/>
            <person name="Uchiyama I."/>
            <person name="Ito T."/>
            <person name="Fujiyama A."/>
            <person name="Inagaki F."/>
            <person name="Takami H."/>
        </authorList>
    </citation>
    <scope>NUCLEOTIDE SEQUENCE</scope>
    <source>
        <strain evidence="2">Expedition CK06-06</strain>
    </source>
</reference>
<accession>X1USX4</accession>
<keyword evidence="1" id="KW-0812">Transmembrane</keyword>
<feature type="transmembrane region" description="Helical" evidence="1">
    <location>
        <begin position="112"/>
        <end position="133"/>
    </location>
</feature>
<evidence type="ECO:0000313" key="2">
    <source>
        <dbReference type="EMBL" id="GAJ06722.1"/>
    </source>
</evidence>
<evidence type="ECO:0000256" key="1">
    <source>
        <dbReference type="SAM" id="Phobius"/>
    </source>
</evidence>
<keyword evidence="1" id="KW-0472">Membrane</keyword>
<name>X1USX4_9ZZZZ</name>
<organism evidence="2">
    <name type="scientific">marine sediment metagenome</name>
    <dbReference type="NCBI Taxonomy" id="412755"/>
    <lineage>
        <taxon>unclassified sequences</taxon>
        <taxon>metagenomes</taxon>
        <taxon>ecological metagenomes</taxon>
    </lineage>
</organism>
<dbReference type="EMBL" id="BARW01025266">
    <property type="protein sequence ID" value="GAJ06722.1"/>
    <property type="molecule type" value="Genomic_DNA"/>
</dbReference>